<accession>A0A1I4DYM3</accession>
<evidence type="ECO:0000313" key="2">
    <source>
        <dbReference type="Proteomes" id="UP000199473"/>
    </source>
</evidence>
<dbReference type="AlphaFoldDB" id="A0A1I4DYM3"/>
<protein>
    <submittedName>
        <fullName evidence="1">Uncharacterized protein</fullName>
    </submittedName>
</protein>
<gene>
    <name evidence="1" type="ORF">SAMN02745775_11361</name>
</gene>
<name>A0A1I4DYM3_9PROT</name>
<reference evidence="1 2" key="1">
    <citation type="submission" date="2016-10" db="EMBL/GenBank/DDBJ databases">
        <authorList>
            <person name="de Groot N.N."/>
        </authorList>
    </citation>
    <scope>NUCLEOTIDE SEQUENCE [LARGE SCALE GENOMIC DNA]</scope>
    <source>
        <strain evidence="1 2">DSM 19981</strain>
    </source>
</reference>
<dbReference type="EMBL" id="FOSQ01000013">
    <property type="protein sequence ID" value="SFK98728.1"/>
    <property type="molecule type" value="Genomic_DNA"/>
</dbReference>
<proteinExistence type="predicted"/>
<evidence type="ECO:0000313" key="1">
    <source>
        <dbReference type="EMBL" id="SFK98728.1"/>
    </source>
</evidence>
<dbReference type="STRING" id="1123062.SAMN02745775_11361"/>
<keyword evidence="2" id="KW-1185">Reference proteome</keyword>
<sequence>MVRSLYPDNMGGMTQITHGPFLVAEDGSLTPQRQPAMRFEWRGRDCEATFDDGKVSLTVQAGAIPYTAERAEVRPGAFAALGEMAPDMPEGWRLRLLPDHRVRLEAAMPRQGNVTATALVRAMVAFALALDPYLDRLESAGLDAARGGGGGKVKT</sequence>
<organism evidence="1 2">
    <name type="scientific">Falsiroseomonas stagni DSM 19981</name>
    <dbReference type="NCBI Taxonomy" id="1123062"/>
    <lineage>
        <taxon>Bacteria</taxon>
        <taxon>Pseudomonadati</taxon>
        <taxon>Pseudomonadota</taxon>
        <taxon>Alphaproteobacteria</taxon>
        <taxon>Acetobacterales</taxon>
        <taxon>Roseomonadaceae</taxon>
        <taxon>Falsiroseomonas</taxon>
    </lineage>
</organism>
<dbReference type="Proteomes" id="UP000199473">
    <property type="component" value="Unassembled WGS sequence"/>
</dbReference>